<protein>
    <submittedName>
        <fullName evidence="2">Uncharacterized protein</fullName>
    </submittedName>
</protein>
<accession>A0A426UWZ3</accession>
<organism evidence="2 3">
    <name type="scientific">Glycomyces terrestris</name>
    <dbReference type="NCBI Taxonomy" id="2493553"/>
    <lineage>
        <taxon>Bacteria</taxon>
        <taxon>Bacillati</taxon>
        <taxon>Actinomycetota</taxon>
        <taxon>Actinomycetes</taxon>
        <taxon>Glycomycetales</taxon>
        <taxon>Glycomycetaceae</taxon>
        <taxon>Glycomyces</taxon>
    </lineage>
</organism>
<evidence type="ECO:0000256" key="1">
    <source>
        <dbReference type="SAM" id="Phobius"/>
    </source>
</evidence>
<dbReference type="RefSeq" id="WP_125247653.1">
    <property type="nucleotide sequence ID" value="NZ_RSEB01000003.1"/>
</dbReference>
<feature type="transmembrane region" description="Helical" evidence="1">
    <location>
        <begin position="112"/>
        <end position="130"/>
    </location>
</feature>
<gene>
    <name evidence="2" type="ORF">EIW28_10310</name>
</gene>
<keyword evidence="3" id="KW-1185">Reference proteome</keyword>
<evidence type="ECO:0000313" key="3">
    <source>
        <dbReference type="Proteomes" id="UP000277256"/>
    </source>
</evidence>
<dbReference type="EMBL" id="RSEB01000003">
    <property type="protein sequence ID" value="RRR99134.1"/>
    <property type="molecule type" value="Genomic_DNA"/>
</dbReference>
<reference evidence="2 3" key="1">
    <citation type="submission" date="2018-12" db="EMBL/GenBank/DDBJ databases">
        <title>Glycomyces sp. YIM 121974 draft genome.</title>
        <authorList>
            <person name="Li Q."/>
        </authorList>
    </citation>
    <scope>NUCLEOTIDE SEQUENCE [LARGE SCALE GENOMIC DNA]</scope>
    <source>
        <strain evidence="2 3">YIM 121974</strain>
    </source>
</reference>
<sequence length="144" mass="14863">MTSDDADPPGPLSPPAAVSALTVLAAMHAVISLLRGLSNADWILLSMVMERWPVTFLLGLLTPAVPLLYFAAFVTLTSESSCARALTGSAVAAALAETAILGSFGWVGTMGAVLGTAMLALTALELMLLLHPATTRWARSTKPG</sequence>
<proteinExistence type="predicted"/>
<keyword evidence="1" id="KW-0472">Membrane</keyword>
<comment type="caution">
    <text evidence="2">The sequence shown here is derived from an EMBL/GenBank/DDBJ whole genome shotgun (WGS) entry which is preliminary data.</text>
</comment>
<name>A0A426UWZ3_9ACTN</name>
<keyword evidence="1" id="KW-0812">Transmembrane</keyword>
<dbReference type="Proteomes" id="UP000277256">
    <property type="component" value="Unassembled WGS sequence"/>
</dbReference>
<feature type="transmembrane region" description="Helical" evidence="1">
    <location>
        <begin position="54"/>
        <end position="74"/>
    </location>
</feature>
<feature type="transmembrane region" description="Helical" evidence="1">
    <location>
        <begin position="86"/>
        <end position="106"/>
    </location>
</feature>
<keyword evidence="1" id="KW-1133">Transmembrane helix</keyword>
<evidence type="ECO:0000313" key="2">
    <source>
        <dbReference type="EMBL" id="RRR99134.1"/>
    </source>
</evidence>
<dbReference type="AlphaFoldDB" id="A0A426UWZ3"/>
<feature type="transmembrane region" description="Helical" evidence="1">
    <location>
        <begin position="12"/>
        <end position="34"/>
    </location>
</feature>